<evidence type="ECO:0000313" key="2">
    <source>
        <dbReference type="Proteomes" id="UP000594459"/>
    </source>
</evidence>
<dbReference type="EMBL" id="CP064654">
    <property type="protein sequence ID" value="QPC99955.1"/>
    <property type="molecule type" value="Genomic_DNA"/>
</dbReference>
<dbReference type="PANTHER" id="PTHR40257">
    <property type="match status" value="1"/>
</dbReference>
<sequence length="138" mass="15114">MAEYLEVTPEQGARFFGNPKPGAVVMLNLLRFRERADYSHAPALEPEGGVTGEQAYRIYMDELEPLLVASGGEVLFSGSADGFLIGPAEEAWDYVVLVRQANQQSFLAFASDPEAQRITCHRTAAVADSRLLPIWPTA</sequence>
<dbReference type="Gene3D" id="3.30.70.100">
    <property type="match status" value="1"/>
</dbReference>
<protein>
    <submittedName>
        <fullName evidence="1">DUF1330 domain-containing protein</fullName>
    </submittedName>
</protein>
<proteinExistence type="predicted"/>
<dbReference type="KEGG" id="qso:IRL76_05315"/>
<reference evidence="1 2" key="1">
    <citation type="submission" date="2020-11" db="EMBL/GenBank/DDBJ databases">
        <title>The genome sequence of Erythrobacter sp. 6D36.</title>
        <authorList>
            <person name="Liu Y."/>
        </authorList>
    </citation>
    <scope>NUCLEOTIDE SEQUENCE [LARGE SCALE GENOMIC DNA]</scope>
    <source>
        <strain evidence="1 2">6D36</strain>
    </source>
</reference>
<keyword evidence="2" id="KW-1185">Reference proteome</keyword>
<accession>A0A7S8F6D8</accession>
<dbReference type="AlphaFoldDB" id="A0A7S8F6D8"/>
<dbReference type="PANTHER" id="PTHR40257:SF1">
    <property type="entry name" value="DUF1330 DOMAIN-CONTAINING PROTEIN"/>
    <property type="match status" value="1"/>
</dbReference>
<dbReference type="RefSeq" id="WP_200983749.1">
    <property type="nucleotide sequence ID" value="NZ_CP064654.1"/>
</dbReference>
<dbReference type="SUPFAM" id="SSF54909">
    <property type="entry name" value="Dimeric alpha+beta barrel"/>
    <property type="match status" value="1"/>
</dbReference>
<gene>
    <name evidence="1" type="ORF">IRL76_05315</name>
</gene>
<dbReference type="Proteomes" id="UP000594459">
    <property type="component" value="Chromosome"/>
</dbReference>
<evidence type="ECO:0000313" key="1">
    <source>
        <dbReference type="EMBL" id="QPC99955.1"/>
    </source>
</evidence>
<organism evidence="1 2">
    <name type="scientific">Qipengyuania soli</name>
    <dbReference type="NCBI Taxonomy" id="2782568"/>
    <lineage>
        <taxon>Bacteria</taxon>
        <taxon>Pseudomonadati</taxon>
        <taxon>Pseudomonadota</taxon>
        <taxon>Alphaproteobacteria</taxon>
        <taxon>Sphingomonadales</taxon>
        <taxon>Erythrobacteraceae</taxon>
        <taxon>Qipengyuania</taxon>
    </lineage>
</organism>
<name>A0A7S8F6D8_9SPHN</name>
<dbReference type="InterPro" id="IPR011008">
    <property type="entry name" value="Dimeric_a/b-barrel"/>
</dbReference>